<keyword evidence="4 7" id="KW-0418">Kinase</keyword>
<dbReference type="GeneID" id="64348730"/>
<evidence type="ECO:0000256" key="1">
    <source>
        <dbReference type="ARBA" id="ARBA00010688"/>
    </source>
</evidence>
<keyword evidence="3" id="KW-0547">Nucleotide-binding</keyword>
<dbReference type="GO" id="GO:0016301">
    <property type="term" value="F:kinase activity"/>
    <property type="evidence" value="ECO:0007669"/>
    <property type="project" value="UniProtKB-KW"/>
</dbReference>
<evidence type="ECO:0000256" key="3">
    <source>
        <dbReference type="ARBA" id="ARBA00022741"/>
    </source>
</evidence>
<dbReference type="Proteomes" id="UP000030466">
    <property type="component" value="Unassembled WGS sequence"/>
</dbReference>
<sequence>MLTVIGEALVDVVSKRGQEPRAHAGGSPMNVAVGLARLGHEVQFLGRYGEDEYGTQVEAHLRDNGVLLPFDADTRPTSVAEAVIGEDGAATYDFQLDWSLDLSDEQLAELLRDTSLLHVGSIGAMLEPGASKVLHAVEQAHRSALISYDPNCRPSIIPDSSDARARAEQLVALADVVKASDEDLLWLYPHRSVEESAGAWLKAGAELVVVTRGPLGPWARTRATGPRGVEVPAARTTVVDTVGAGDSFMAALLGWLTDHGYTGAPARERIDNLDEQQVGELLRYAAAAAGVTVSRAGADLPRKDELPAP</sequence>
<name>A0A0A6VTR4_KOCRO</name>
<evidence type="ECO:0000313" key="7">
    <source>
        <dbReference type="EMBL" id="KHD97663.1"/>
    </source>
</evidence>
<evidence type="ECO:0000256" key="2">
    <source>
        <dbReference type="ARBA" id="ARBA00022679"/>
    </source>
</evidence>
<organism evidence="7 8">
    <name type="scientific">Kocuria rosea subsp. polaris</name>
    <dbReference type="NCBI Taxonomy" id="136273"/>
    <lineage>
        <taxon>Bacteria</taxon>
        <taxon>Bacillati</taxon>
        <taxon>Actinomycetota</taxon>
        <taxon>Actinomycetes</taxon>
        <taxon>Micrococcales</taxon>
        <taxon>Micrococcaceae</taxon>
        <taxon>Kocuria</taxon>
    </lineage>
</organism>
<keyword evidence="2" id="KW-0808">Transferase</keyword>
<accession>A0A0A6VTR4</accession>
<dbReference type="CDD" id="cd01167">
    <property type="entry name" value="bac_FRK"/>
    <property type="match status" value="1"/>
</dbReference>
<comment type="similarity">
    <text evidence="1">Belongs to the carbohydrate kinase PfkB family.</text>
</comment>
<dbReference type="EMBL" id="JSUH01000006">
    <property type="protein sequence ID" value="KHD97663.1"/>
    <property type="molecule type" value="Genomic_DNA"/>
</dbReference>
<comment type="caution">
    <text evidence="7">The sequence shown here is derived from an EMBL/GenBank/DDBJ whole genome shotgun (WGS) entry which is preliminary data.</text>
</comment>
<dbReference type="InterPro" id="IPR050306">
    <property type="entry name" value="PfkB_Carbo_kinase"/>
</dbReference>
<dbReference type="Gene3D" id="3.40.1190.20">
    <property type="match status" value="1"/>
</dbReference>
<dbReference type="PROSITE" id="PS00583">
    <property type="entry name" value="PFKB_KINASES_1"/>
    <property type="match status" value="1"/>
</dbReference>
<protein>
    <submittedName>
        <fullName evidence="7">Ribokinase</fullName>
    </submittedName>
</protein>
<reference evidence="7 8" key="1">
    <citation type="journal article" date="2003" name="Int. J. Syst. Evol. Microbiol.">
        <title>Kocuria polaris sp. nov., an orange-pigmented psychrophilic bacterium isolated from an Antarctic cyanobacterial mat sample.</title>
        <authorList>
            <person name="Reddy G.S."/>
            <person name="Prakash J.S."/>
            <person name="Prabahar V."/>
            <person name="Matsumoto G.I."/>
            <person name="Stackebrandt E."/>
            <person name="Shivaji S."/>
        </authorList>
    </citation>
    <scope>NUCLEOTIDE SEQUENCE [LARGE SCALE GENOMIC DNA]</scope>
    <source>
        <strain evidence="7 8">CMS 76or</strain>
    </source>
</reference>
<evidence type="ECO:0000313" key="8">
    <source>
        <dbReference type="Proteomes" id="UP000030466"/>
    </source>
</evidence>
<keyword evidence="5" id="KW-0067">ATP-binding</keyword>
<dbReference type="AlphaFoldDB" id="A0A0A6VTR4"/>
<dbReference type="InterPro" id="IPR011611">
    <property type="entry name" value="PfkB_dom"/>
</dbReference>
<proteinExistence type="inferred from homology"/>
<gene>
    <name evidence="7" type="ORF">GY22_08080</name>
</gene>
<keyword evidence="8" id="KW-1185">Reference proteome</keyword>
<evidence type="ECO:0000256" key="4">
    <source>
        <dbReference type="ARBA" id="ARBA00022777"/>
    </source>
</evidence>
<dbReference type="GO" id="GO:0005524">
    <property type="term" value="F:ATP binding"/>
    <property type="evidence" value="ECO:0007669"/>
    <property type="project" value="UniProtKB-KW"/>
</dbReference>
<dbReference type="InterPro" id="IPR029056">
    <property type="entry name" value="Ribokinase-like"/>
</dbReference>
<dbReference type="PANTHER" id="PTHR43085:SF1">
    <property type="entry name" value="PSEUDOURIDINE KINASE-RELATED"/>
    <property type="match status" value="1"/>
</dbReference>
<dbReference type="Pfam" id="PF00294">
    <property type="entry name" value="PfkB"/>
    <property type="match status" value="1"/>
</dbReference>
<evidence type="ECO:0000259" key="6">
    <source>
        <dbReference type="Pfam" id="PF00294"/>
    </source>
</evidence>
<dbReference type="PANTHER" id="PTHR43085">
    <property type="entry name" value="HEXOKINASE FAMILY MEMBER"/>
    <property type="match status" value="1"/>
</dbReference>
<dbReference type="SUPFAM" id="SSF53613">
    <property type="entry name" value="Ribokinase-like"/>
    <property type="match status" value="1"/>
</dbReference>
<evidence type="ECO:0000256" key="5">
    <source>
        <dbReference type="ARBA" id="ARBA00022840"/>
    </source>
</evidence>
<dbReference type="InterPro" id="IPR002173">
    <property type="entry name" value="Carboh/pur_kinase_PfkB_CS"/>
</dbReference>
<dbReference type="OrthoDB" id="9795789at2"/>
<dbReference type="RefSeq" id="WP_035925929.1">
    <property type="nucleotide sequence ID" value="NZ_JSUH01000006.1"/>
</dbReference>
<dbReference type="PROSITE" id="PS00584">
    <property type="entry name" value="PFKB_KINASES_2"/>
    <property type="match status" value="1"/>
</dbReference>
<feature type="domain" description="Carbohydrate kinase PfkB" evidence="6">
    <location>
        <begin position="4"/>
        <end position="301"/>
    </location>
</feature>